<dbReference type="EMBL" id="KL596650">
    <property type="protein sequence ID" value="KER31120.1"/>
    <property type="molecule type" value="Genomic_DNA"/>
</dbReference>
<proteinExistence type="predicted"/>
<dbReference type="KEGG" id="ovi:T265_13042"/>
<dbReference type="GeneID" id="20327210"/>
<accession>A0A075A681</accession>
<sequence>YKVGQFTTFSDLAPAVTVNLSETYFICPGNFSATLLPSKLTFFDRDRLRFYNHRWNRNLFHYNPQPCSFTYPLILARLTPELLEKSISAIPVSSG</sequence>
<dbReference type="AlphaFoldDB" id="A0A075A681"/>
<dbReference type="CTD" id="20327210"/>
<protein>
    <submittedName>
        <fullName evidence="1">Uncharacterized protein</fullName>
    </submittedName>
</protein>
<evidence type="ECO:0000313" key="1">
    <source>
        <dbReference type="EMBL" id="KER31120.1"/>
    </source>
</evidence>
<dbReference type="Proteomes" id="UP000054324">
    <property type="component" value="Unassembled WGS sequence"/>
</dbReference>
<gene>
    <name evidence="1" type="ORF">T265_13042</name>
</gene>
<evidence type="ECO:0000313" key="2">
    <source>
        <dbReference type="Proteomes" id="UP000054324"/>
    </source>
</evidence>
<organism evidence="1 2">
    <name type="scientific">Opisthorchis viverrini</name>
    <name type="common">Southeast Asian liver fluke</name>
    <dbReference type="NCBI Taxonomy" id="6198"/>
    <lineage>
        <taxon>Eukaryota</taxon>
        <taxon>Metazoa</taxon>
        <taxon>Spiralia</taxon>
        <taxon>Lophotrochozoa</taxon>
        <taxon>Platyhelminthes</taxon>
        <taxon>Trematoda</taxon>
        <taxon>Digenea</taxon>
        <taxon>Opisthorchiida</taxon>
        <taxon>Opisthorchiata</taxon>
        <taxon>Opisthorchiidae</taxon>
        <taxon>Opisthorchis</taxon>
    </lineage>
</organism>
<name>A0A075A681_OPIVI</name>
<keyword evidence="2" id="KW-1185">Reference proteome</keyword>
<reference evidence="1 2" key="1">
    <citation type="submission" date="2013-11" db="EMBL/GenBank/DDBJ databases">
        <title>Opisthorchis viverrini - life in the bile duct.</title>
        <authorList>
            <person name="Young N.D."/>
            <person name="Nagarajan N."/>
            <person name="Lin S.J."/>
            <person name="Korhonen P.K."/>
            <person name="Jex A.R."/>
            <person name="Hall R.S."/>
            <person name="Safavi-Hemami H."/>
            <person name="Kaewkong W."/>
            <person name="Bertrand D."/>
            <person name="Gao S."/>
            <person name="Seet Q."/>
            <person name="Wongkham S."/>
            <person name="Teh B.T."/>
            <person name="Wongkham C."/>
            <person name="Intapan P.M."/>
            <person name="Maleewong W."/>
            <person name="Yang X."/>
            <person name="Hu M."/>
            <person name="Wang Z."/>
            <person name="Hofmann A."/>
            <person name="Sternberg P.W."/>
            <person name="Tan P."/>
            <person name="Wang J."/>
            <person name="Gasser R.B."/>
        </authorList>
    </citation>
    <scope>NUCLEOTIDE SEQUENCE [LARGE SCALE GENOMIC DNA]</scope>
</reference>
<feature type="non-terminal residue" evidence="1">
    <location>
        <position position="1"/>
    </location>
</feature>
<dbReference type="RefSeq" id="XP_009165150.1">
    <property type="nucleotide sequence ID" value="XM_009166886.1"/>
</dbReference>